<dbReference type="InterPro" id="IPR013653">
    <property type="entry name" value="GCN5-like_dom"/>
</dbReference>
<protein>
    <submittedName>
        <fullName evidence="2">GNAT family N-acetyltransferase</fullName>
    </submittedName>
</protein>
<evidence type="ECO:0000259" key="1">
    <source>
        <dbReference type="PROSITE" id="PS51186"/>
    </source>
</evidence>
<gene>
    <name evidence="2" type="ORF">QUW28_07310</name>
</gene>
<dbReference type="RefSeq" id="WP_289545298.1">
    <property type="nucleotide sequence ID" value="NZ_JAUDDZ010000009.1"/>
</dbReference>
<reference evidence="3" key="1">
    <citation type="submission" date="2023-06" db="EMBL/GenBank/DDBJ databases">
        <title>Identification and characterization of horizontal gene transfer across gut microbiota members of farm animals based on homology search.</title>
        <authorList>
            <person name="Zeman M."/>
            <person name="Kubasova T."/>
            <person name="Jahodarova E."/>
            <person name="Nykrynova M."/>
            <person name="Rychlik I."/>
        </authorList>
    </citation>
    <scope>NUCLEOTIDE SEQUENCE [LARGE SCALE GENOMIC DNA]</scope>
    <source>
        <strain evidence="3">154_Feed</strain>
    </source>
</reference>
<dbReference type="SUPFAM" id="SSF55729">
    <property type="entry name" value="Acyl-CoA N-acyltransferases (Nat)"/>
    <property type="match status" value="1"/>
</dbReference>
<evidence type="ECO:0000313" key="3">
    <source>
        <dbReference type="Proteomes" id="UP001529421"/>
    </source>
</evidence>
<comment type="caution">
    <text evidence="2">The sequence shown here is derived from an EMBL/GenBank/DDBJ whole genome shotgun (WGS) entry which is preliminary data.</text>
</comment>
<feature type="domain" description="N-acetyltransferase" evidence="1">
    <location>
        <begin position="127"/>
        <end position="247"/>
    </location>
</feature>
<accession>A0ABT7VBS0</accession>
<dbReference type="Gene3D" id="3.40.630.30">
    <property type="match status" value="1"/>
</dbReference>
<dbReference type="PROSITE" id="PS51186">
    <property type="entry name" value="GNAT"/>
    <property type="match status" value="1"/>
</dbReference>
<organism evidence="2 3">
    <name type="scientific">Enorma phocaeensis</name>
    <dbReference type="NCBI Taxonomy" id="1871019"/>
    <lineage>
        <taxon>Bacteria</taxon>
        <taxon>Bacillati</taxon>
        <taxon>Actinomycetota</taxon>
        <taxon>Coriobacteriia</taxon>
        <taxon>Coriobacteriales</taxon>
        <taxon>Coriobacteriaceae</taxon>
        <taxon>Enorma</taxon>
    </lineage>
</organism>
<sequence>MLEHVHAFIASQEDPRELVTLDEMLRLGRADCLYAGDDGVLARVRRSGMVFIAGRDIEAACSIARLPLLPGGATLAEAAKLPDGERPITMSHDARQPEAIGFPVTPETCYNICIFEGERPVGLSGGLSIRQLGLDDLDAVVAHYDMISPADVARHLEDGWVWGGFDAAGDLVGFIGEHDEGSMGMLEVFPEHRRRGYARELEGYAVNRMLEAGRVPFGQIVIGNEASFALQASIGMTRLSGVQCWTE</sequence>
<dbReference type="Pfam" id="PF08445">
    <property type="entry name" value="FR47"/>
    <property type="match status" value="1"/>
</dbReference>
<dbReference type="Proteomes" id="UP001529421">
    <property type="component" value="Unassembled WGS sequence"/>
</dbReference>
<dbReference type="InterPro" id="IPR000182">
    <property type="entry name" value="GNAT_dom"/>
</dbReference>
<dbReference type="EMBL" id="JAUDDZ010000009">
    <property type="protein sequence ID" value="MDM8275297.1"/>
    <property type="molecule type" value="Genomic_DNA"/>
</dbReference>
<evidence type="ECO:0000313" key="2">
    <source>
        <dbReference type="EMBL" id="MDM8275297.1"/>
    </source>
</evidence>
<name>A0ABT7VBS0_9ACTN</name>
<dbReference type="InterPro" id="IPR016181">
    <property type="entry name" value="Acyl_CoA_acyltransferase"/>
</dbReference>
<dbReference type="CDD" id="cd04301">
    <property type="entry name" value="NAT_SF"/>
    <property type="match status" value="1"/>
</dbReference>
<proteinExistence type="predicted"/>
<keyword evidence="3" id="KW-1185">Reference proteome</keyword>
<reference evidence="2 3" key="2">
    <citation type="submission" date="2023-06" db="EMBL/GenBank/DDBJ databases">
        <authorList>
            <person name="Zeman M."/>
            <person name="Kubasova T."/>
            <person name="Jahodarova E."/>
            <person name="Nykrynova M."/>
            <person name="Rychlik I."/>
        </authorList>
    </citation>
    <scope>NUCLEOTIDE SEQUENCE [LARGE SCALE GENOMIC DNA]</scope>
    <source>
        <strain evidence="2 3">154_Feed</strain>
    </source>
</reference>